<evidence type="ECO:0000313" key="4">
    <source>
        <dbReference type="Proteomes" id="UP000001514"/>
    </source>
</evidence>
<dbReference type="PANTHER" id="PTHR47926:SF533">
    <property type="entry name" value="DYW DOMAIN-CONTAINING PROTEIN"/>
    <property type="match status" value="1"/>
</dbReference>
<dbReference type="Gramene" id="EFJ10220">
    <property type="protein sequence ID" value="EFJ10220"/>
    <property type="gene ID" value="SELMODRAFT_128498"/>
</dbReference>
<feature type="repeat" description="PPR" evidence="2">
    <location>
        <begin position="9"/>
        <end position="43"/>
    </location>
</feature>
<keyword evidence="4" id="KW-1185">Reference proteome</keyword>
<dbReference type="Pfam" id="PF13041">
    <property type="entry name" value="PPR_2"/>
    <property type="match status" value="3"/>
</dbReference>
<accession>D8SZI2</accession>
<reference evidence="3 4" key="1">
    <citation type="journal article" date="2011" name="Science">
        <title>The Selaginella genome identifies genetic changes associated with the evolution of vascular plants.</title>
        <authorList>
            <person name="Banks J.A."/>
            <person name="Nishiyama T."/>
            <person name="Hasebe M."/>
            <person name="Bowman J.L."/>
            <person name="Gribskov M."/>
            <person name="dePamphilis C."/>
            <person name="Albert V.A."/>
            <person name="Aono N."/>
            <person name="Aoyama T."/>
            <person name="Ambrose B.A."/>
            <person name="Ashton N.W."/>
            <person name="Axtell M.J."/>
            <person name="Barker E."/>
            <person name="Barker M.S."/>
            <person name="Bennetzen J.L."/>
            <person name="Bonawitz N.D."/>
            <person name="Chapple C."/>
            <person name="Cheng C."/>
            <person name="Correa L.G."/>
            <person name="Dacre M."/>
            <person name="DeBarry J."/>
            <person name="Dreyer I."/>
            <person name="Elias M."/>
            <person name="Engstrom E.M."/>
            <person name="Estelle M."/>
            <person name="Feng L."/>
            <person name="Finet C."/>
            <person name="Floyd S.K."/>
            <person name="Frommer W.B."/>
            <person name="Fujita T."/>
            <person name="Gramzow L."/>
            <person name="Gutensohn M."/>
            <person name="Harholt J."/>
            <person name="Hattori M."/>
            <person name="Heyl A."/>
            <person name="Hirai T."/>
            <person name="Hiwatashi Y."/>
            <person name="Ishikawa M."/>
            <person name="Iwata M."/>
            <person name="Karol K.G."/>
            <person name="Koehler B."/>
            <person name="Kolukisaoglu U."/>
            <person name="Kubo M."/>
            <person name="Kurata T."/>
            <person name="Lalonde S."/>
            <person name="Li K."/>
            <person name="Li Y."/>
            <person name="Litt A."/>
            <person name="Lyons E."/>
            <person name="Manning G."/>
            <person name="Maruyama T."/>
            <person name="Michael T.P."/>
            <person name="Mikami K."/>
            <person name="Miyazaki S."/>
            <person name="Morinaga S."/>
            <person name="Murata T."/>
            <person name="Mueller-Roeber B."/>
            <person name="Nelson D.R."/>
            <person name="Obara M."/>
            <person name="Oguri Y."/>
            <person name="Olmstead R.G."/>
            <person name="Onodera N."/>
            <person name="Petersen B.L."/>
            <person name="Pils B."/>
            <person name="Prigge M."/>
            <person name="Rensing S.A."/>
            <person name="Riano-Pachon D.M."/>
            <person name="Roberts A.W."/>
            <person name="Sato Y."/>
            <person name="Scheller H.V."/>
            <person name="Schulz B."/>
            <person name="Schulz C."/>
            <person name="Shakirov E.V."/>
            <person name="Shibagaki N."/>
            <person name="Shinohara N."/>
            <person name="Shippen D.E."/>
            <person name="Soerensen I."/>
            <person name="Sotooka R."/>
            <person name="Sugimoto N."/>
            <person name="Sugita M."/>
            <person name="Sumikawa N."/>
            <person name="Tanurdzic M."/>
            <person name="Theissen G."/>
            <person name="Ulvskov P."/>
            <person name="Wakazuki S."/>
            <person name="Weng J.K."/>
            <person name="Willats W.W."/>
            <person name="Wipf D."/>
            <person name="Wolf P.G."/>
            <person name="Yang L."/>
            <person name="Zimmer A.D."/>
            <person name="Zhu Q."/>
            <person name="Mitros T."/>
            <person name="Hellsten U."/>
            <person name="Loque D."/>
            <person name="Otillar R."/>
            <person name="Salamov A."/>
            <person name="Schmutz J."/>
            <person name="Shapiro H."/>
            <person name="Lindquist E."/>
            <person name="Lucas S."/>
            <person name="Rokhsar D."/>
            <person name="Grigoriev I.V."/>
        </authorList>
    </citation>
    <scope>NUCLEOTIDE SEQUENCE [LARGE SCALE GENOMIC DNA]</scope>
</reference>
<dbReference type="GO" id="GO:0048731">
    <property type="term" value="P:system development"/>
    <property type="evidence" value="ECO:0007669"/>
    <property type="project" value="UniProtKB-ARBA"/>
</dbReference>
<dbReference type="NCBIfam" id="TIGR00756">
    <property type="entry name" value="PPR"/>
    <property type="match status" value="5"/>
</dbReference>
<dbReference type="AlphaFoldDB" id="D8SZI2"/>
<evidence type="ECO:0008006" key="5">
    <source>
        <dbReference type="Google" id="ProtNLM"/>
    </source>
</evidence>
<dbReference type="EMBL" id="GL377655">
    <property type="protein sequence ID" value="EFJ10220.1"/>
    <property type="molecule type" value="Genomic_DNA"/>
</dbReference>
<feature type="repeat" description="PPR" evidence="2">
    <location>
        <begin position="421"/>
        <end position="455"/>
    </location>
</feature>
<dbReference type="STRING" id="88036.D8SZI2"/>
<dbReference type="InterPro" id="IPR046960">
    <property type="entry name" value="PPR_At4g14850-like_plant"/>
</dbReference>
<dbReference type="Proteomes" id="UP000001514">
    <property type="component" value="Unassembled WGS sequence"/>
</dbReference>
<dbReference type="FunFam" id="1.25.40.10:FF:000158">
    <property type="entry name" value="pentatricopeptide repeat-containing protein At2g33680"/>
    <property type="match status" value="1"/>
</dbReference>
<gene>
    <name evidence="3" type="ORF">SELMODRAFT_128498</name>
</gene>
<dbReference type="PANTHER" id="PTHR47926">
    <property type="entry name" value="PENTATRICOPEPTIDE REPEAT-CONTAINING PROTEIN"/>
    <property type="match status" value="1"/>
</dbReference>
<protein>
    <recommendedName>
        <fullName evidence="5">Pentacotripeptide-repeat region of PRORP domain-containing protein</fullName>
    </recommendedName>
</protein>
<dbReference type="InterPro" id="IPR002885">
    <property type="entry name" value="PPR_rpt"/>
</dbReference>
<dbReference type="Pfam" id="PF01535">
    <property type="entry name" value="PPR"/>
    <property type="match status" value="5"/>
</dbReference>
<dbReference type="Pfam" id="PF12854">
    <property type="entry name" value="PPR_1"/>
    <property type="match status" value="1"/>
</dbReference>
<sequence>MQEEGVQPDMFVYSSVVGAYCAVGDLQRGQEIHRRIVDSGMTPDVVVHNSLVNLYAKCGRIDDARSLFDGMQVKSLASWNAMIAGYAHLDLGDEAFDLFRCIDLEGLGPDMLTFINLLGACSTPEFVDAGRNIHARVAALGLDSNLVLATALLDMYAKCGSIEGARSVFASMADNKNQVSWNAMIAARVEYGHPDEAMYLYHQMHLQGLKPNAFTSASVLGACVCVEQGMQIHSWAMSCGFEDDPVVRTALVNMYSKFGRLEEAAKVFADGQGFQNDPVAGHDSIVLQNSIINMYARCGSLDEARACFDSMPRRSVVSWNVLMSGYVEQQQGEESLKLVRCMDWQGIHPNAFTFSCVATACSLLKDLRAGRAAHSRIVASGFDTDRVVVTALMDMYGRCGSVEAARRTFDDMRRRCSTRVDVVSWNAMMGLYSHHGQPREALELFGEMGLAGEAGNEVSLTLVLHACTHAGLVADAVEALARGVEAGIVPSREHYACVVDVLARAGKLEVAEEVMNNMPVEPGIGAWKCLLGACAVHGDAGRGSSAAQHVVEMQPTNAAPYVLLSNIAKAPKP</sequence>
<feature type="repeat" description="PPR" evidence="2">
    <location>
        <begin position="315"/>
        <end position="349"/>
    </location>
</feature>
<dbReference type="PROSITE" id="PS51375">
    <property type="entry name" value="PPR"/>
    <property type="match status" value="7"/>
</dbReference>
<dbReference type="GO" id="GO:0009451">
    <property type="term" value="P:RNA modification"/>
    <property type="evidence" value="ECO:0007669"/>
    <property type="project" value="InterPro"/>
</dbReference>
<proteinExistence type="predicted"/>
<keyword evidence="1" id="KW-0677">Repeat</keyword>
<organism evidence="4">
    <name type="scientific">Selaginella moellendorffii</name>
    <name type="common">Spikemoss</name>
    <dbReference type="NCBI Taxonomy" id="88036"/>
    <lineage>
        <taxon>Eukaryota</taxon>
        <taxon>Viridiplantae</taxon>
        <taxon>Streptophyta</taxon>
        <taxon>Embryophyta</taxon>
        <taxon>Tracheophyta</taxon>
        <taxon>Lycopodiopsida</taxon>
        <taxon>Selaginellales</taxon>
        <taxon>Selaginellaceae</taxon>
        <taxon>Selaginella</taxon>
    </lineage>
</organism>
<feature type="repeat" description="PPR" evidence="2">
    <location>
        <begin position="284"/>
        <end position="314"/>
    </location>
</feature>
<feature type="repeat" description="PPR" evidence="2">
    <location>
        <begin position="177"/>
        <end position="211"/>
    </location>
</feature>
<feature type="repeat" description="PPR" evidence="2">
    <location>
        <begin position="385"/>
        <end position="415"/>
    </location>
</feature>
<evidence type="ECO:0000256" key="2">
    <source>
        <dbReference type="PROSITE-ProRule" id="PRU00708"/>
    </source>
</evidence>
<dbReference type="InParanoid" id="D8SZI2"/>
<dbReference type="eggNOG" id="KOG4197">
    <property type="taxonomic scope" value="Eukaryota"/>
</dbReference>
<evidence type="ECO:0000256" key="1">
    <source>
        <dbReference type="ARBA" id="ARBA00022737"/>
    </source>
</evidence>
<dbReference type="Gene3D" id="1.25.40.10">
    <property type="entry name" value="Tetratricopeptide repeat domain"/>
    <property type="match status" value="4"/>
</dbReference>
<evidence type="ECO:0000313" key="3">
    <source>
        <dbReference type="EMBL" id="EFJ10220.1"/>
    </source>
</evidence>
<dbReference type="InterPro" id="IPR011990">
    <property type="entry name" value="TPR-like_helical_dom_sf"/>
</dbReference>
<feature type="repeat" description="PPR" evidence="2">
    <location>
        <begin position="44"/>
        <end position="78"/>
    </location>
</feature>
<dbReference type="HOGENOM" id="CLU_002706_0_1_1"/>
<name>D8SZI2_SELML</name>
<dbReference type="FunFam" id="1.25.40.10:FF:000073">
    <property type="entry name" value="Pentatricopeptide repeat-containing protein chloroplastic"/>
    <property type="match status" value="1"/>
</dbReference>
<dbReference type="KEGG" id="smo:SELMODRAFT_128498"/>
<dbReference type="GO" id="GO:0003723">
    <property type="term" value="F:RNA binding"/>
    <property type="evidence" value="ECO:0007669"/>
    <property type="project" value="InterPro"/>
</dbReference>
<dbReference type="FunFam" id="1.25.40.10:FF:000031">
    <property type="entry name" value="Pentatricopeptide repeat-containing protein mitochondrial"/>
    <property type="match status" value="1"/>
</dbReference>